<organism evidence="1 2">
    <name type="scientific">Dreissena polymorpha</name>
    <name type="common">Zebra mussel</name>
    <name type="synonym">Mytilus polymorpha</name>
    <dbReference type="NCBI Taxonomy" id="45954"/>
    <lineage>
        <taxon>Eukaryota</taxon>
        <taxon>Metazoa</taxon>
        <taxon>Spiralia</taxon>
        <taxon>Lophotrochozoa</taxon>
        <taxon>Mollusca</taxon>
        <taxon>Bivalvia</taxon>
        <taxon>Autobranchia</taxon>
        <taxon>Heteroconchia</taxon>
        <taxon>Euheterodonta</taxon>
        <taxon>Imparidentia</taxon>
        <taxon>Neoheterodontei</taxon>
        <taxon>Myida</taxon>
        <taxon>Dreissenoidea</taxon>
        <taxon>Dreissenidae</taxon>
        <taxon>Dreissena</taxon>
    </lineage>
</organism>
<proteinExistence type="predicted"/>
<dbReference type="EMBL" id="JAIWYP010000003">
    <property type="protein sequence ID" value="KAH3852288.1"/>
    <property type="molecule type" value="Genomic_DNA"/>
</dbReference>
<evidence type="ECO:0000313" key="2">
    <source>
        <dbReference type="Proteomes" id="UP000828390"/>
    </source>
</evidence>
<comment type="caution">
    <text evidence="1">The sequence shown here is derived from an EMBL/GenBank/DDBJ whole genome shotgun (WGS) entry which is preliminary data.</text>
</comment>
<gene>
    <name evidence="1" type="ORF">DPMN_094791</name>
</gene>
<reference evidence="1" key="2">
    <citation type="submission" date="2020-11" db="EMBL/GenBank/DDBJ databases">
        <authorList>
            <person name="McCartney M.A."/>
            <person name="Auch B."/>
            <person name="Kono T."/>
            <person name="Mallez S."/>
            <person name="Becker A."/>
            <person name="Gohl D.M."/>
            <person name="Silverstein K.A.T."/>
            <person name="Koren S."/>
            <person name="Bechman K.B."/>
            <person name="Herman A."/>
            <person name="Abrahante J.E."/>
            <person name="Garbe J."/>
        </authorList>
    </citation>
    <scope>NUCLEOTIDE SEQUENCE</scope>
    <source>
        <strain evidence="1">Duluth1</strain>
        <tissue evidence="1">Whole animal</tissue>
    </source>
</reference>
<dbReference type="Proteomes" id="UP000828390">
    <property type="component" value="Unassembled WGS sequence"/>
</dbReference>
<evidence type="ECO:0000313" key="1">
    <source>
        <dbReference type="EMBL" id="KAH3852288.1"/>
    </source>
</evidence>
<dbReference type="AlphaFoldDB" id="A0A9D4L6S1"/>
<name>A0A9D4L6S1_DREPO</name>
<protein>
    <submittedName>
        <fullName evidence="1">Uncharacterized protein</fullName>
    </submittedName>
</protein>
<reference evidence="1" key="1">
    <citation type="journal article" date="2019" name="bioRxiv">
        <title>The Genome of the Zebra Mussel, Dreissena polymorpha: A Resource for Invasive Species Research.</title>
        <authorList>
            <person name="McCartney M.A."/>
            <person name="Auch B."/>
            <person name="Kono T."/>
            <person name="Mallez S."/>
            <person name="Zhang Y."/>
            <person name="Obille A."/>
            <person name="Becker A."/>
            <person name="Abrahante J.E."/>
            <person name="Garbe J."/>
            <person name="Badalamenti J.P."/>
            <person name="Herman A."/>
            <person name="Mangelson H."/>
            <person name="Liachko I."/>
            <person name="Sullivan S."/>
            <person name="Sone E.D."/>
            <person name="Koren S."/>
            <person name="Silverstein K.A.T."/>
            <person name="Beckman K.B."/>
            <person name="Gohl D.M."/>
        </authorList>
    </citation>
    <scope>NUCLEOTIDE SEQUENCE</scope>
    <source>
        <strain evidence="1">Duluth1</strain>
        <tissue evidence="1">Whole animal</tissue>
    </source>
</reference>
<accession>A0A9D4L6S1</accession>
<keyword evidence="2" id="KW-1185">Reference proteome</keyword>
<sequence>MEDICVAEKVTTSTKLDEVMEDIGAAEEAINSRKLDKVMEDIGVTEEVIRFRRHVHLLLETIISIMEKEVVVRIFGSQSEGSTTLGMKSDLDALYYLNRFIAILPSYCGEV</sequence>